<reference evidence="1 2" key="1">
    <citation type="submission" date="2017-08" db="EMBL/GenBank/DDBJ databases">
        <title>Acidophilic green algal genome provides insights into adaptation to an acidic environment.</title>
        <authorList>
            <person name="Hirooka S."/>
            <person name="Hirose Y."/>
            <person name="Kanesaki Y."/>
            <person name="Higuchi S."/>
            <person name="Fujiwara T."/>
            <person name="Onuma R."/>
            <person name="Era A."/>
            <person name="Ohbayashi R."/>
            <person name="Uzuka A."/>
            <person name="Nozaki H."/>
            <person name="Yoshikawa H."/>
            <person name="Miyagishima S.Y."/>
        </authorList>
    </citation>
    <scope>NUCLEOTIDE SEQUENCE [LARGE SCALE GENOMIC DNA]</scope>
    <source>
        <strain evidence="1 2">NIES-2499</strain>
    </source>
</reference>
<dbReference type="OrthoDB" id="549564at2759"/>
<dbReference type="Proteomes" id="UP000232323">
    <property type="component" value="Unassembled WGS sequence"/>
</dbReference>
<organism evidence="1 2">
    <name type="scientific">Chlamydomonas eustigma</name>
    <dbReference type="NCBI Taxonomy" id="1157962"/>
    <lineage>
        <taxon>Eukaryota</taxon>
        <taxon>Viridiplantae</taxon>
        <taxon>Chlorophyta</taxon>
        <taxon>core chlorophytes</taxon>
        <taxon>Chlorophyceae</taxon>
        <taxon>CS clade</taxon>
        <taxon>Chlamydomonadales</taxon>
        <taxon>Chlamydomonadaceae</taxon>
        <taxon>Chlamydomonas</taxon>
    </lineage>
</organism>
<dbReference type="AlphaFoldDB" id="A0A250WZQ6"/>
<proteinExistence type="predicted"/>
<dbReference type="EMBL" id="BEGY01000015">
    <property type="protein sequence ID" value="GAX75990.1"/>
    <property type="molecule type" value="Genomic_DNA"/>
</dbReference>
<protein>
    <submittedName>
        <fullName evidence="1">Uncharacterized protein</fullName>
    </submittedName>
</protein>
<keyword evidence="2" id="KW-1185">Reference proteome</keyword>
<sequence>MTISKVADIIGVVPQFRLNGYKPAYASSSAFSFAPSSALAPRKGLAHSIVNIALSRWRRKIQDQVSGRKKSYPFSRMQMASFKAEADQAVVEALSRFSDINLQLEEERDINKINFMHQGKAELYTERALWMRHTIRGDEGVLKEVLLAHFKIRGEITYDPEDDWREDNHGRDQMEFSEFFDSLFEVADMWCEKISASDYAALLSRLLQDVQEQEDRTGMFTRLLDRFDYVPPHTDPDPVLERHRKRKKA</sequence>
<accession>A0A250WZQ6</accession>
<evidence type="ECO:0000313" key="1">
    <source>
        <dbReference type="EMBL" id="GAX75990.1"/>
    </source>
</evidence>
<comment type="caution">
    <text evidence="1">The sequence shown here is derived from an EMBL/GenBank/DDBJ whole genome shotgun (WGS) entry which is preliminary data.</text>
</comment>
<gene>
    <name evidence="1" type="ORF">CEUSTIGMA_g3433.t1</name>
</gene>
<evidence type="ECO:0000313" key="2">
    <source>
        <dbReference type="Proteomes" id="UP000232323"/>
    </source>
</evidence>
<name>A0A250WZQ6_9CHLO</name>